<dbReference type="EMBL" id="CACVBM020001200">
    <property type="protein sequence ID" value="CAA7038910.1"/>
    <property type="molecule type" value="Genomic_DNA"/>
</dbReference>
<comment type="caution">
    <text evidence="3">The sequence shown here is derived from an EMBL/GenBank/DDBJ whole genome shotgun (WGS) entry which is preliminary data.</text>
</comment>
<dbReference type="InterPro" id="IPR012340">
    <property type="entry name" value="NA-bd_OB-fold"/>
</dbReference>
<dbReference type="PANTHER" id="PTHR47165:SF4">
    <property type="entry name" value="OS03G0429900 PROTEIN"/>
    <property type="match status" value="1"/>
</dbReference>
<accession>A0A6D2JNT6</accession>
<evidence type="ECO:0000313" key="4">
    <source>
        <dbReference type="Proteomes" id="UP000467841"/>
    </source>
</evidence>
<organism evidence="3 4">
    <name type="scientific">Microthlaspi erraticum</name>
    <dbReference type="NCBI Taxonomy" id="1685480"/>
    <lineage>
        <taxon>Eukaryota</taxon>
        <taxon>Viridiplantae</taxon>
        <taxon>Streptophyta</taxon>
        <taxon>Embryophyta</taxon>
        <taxon>Tracheophyta</taxon>
        <taxon>Spermatophyta</taxon>
        <taxon>Magnoliopsida</taxon>
        <taxon>eudicotyledons</taxon>
        <taxon>Gunneridae</taxon>
        <taxon>Pentapetalae</taxon>
        <taxon>rosids</taxon>
        <taxon>malvids</taxon>
        <taxon>Brassicales</taxon>
        <taxon>Brassicaceae</taxon>
        <taxon>Coluteocarpeae</taxon>
        <taxon>Microthlaspi</taxon>
    </lineage>
</organism>
<dbReference type="OrthoDB" id="696647at2759"/>
<dbReference type="Proteomes" id="UP000467841">
    <property type="component" value="Unassembled WGS sequence"/>
</dbReference>
<dbReference type="Gene3D" id="2.40.50.140">
    <property type="entry name" value="Nucleic acid-binding proteins"/>
    <property type="match status" value="3"/>
</dbReference>
<dbReference type="InterPro" id="IPR047192">
    <property type="entry name" value="Euk_RPA1_DBD_C"/>
</dbReference>
<evidence type="ECO:0000259" key="2">
    <source>
        <dbReference type="Pfam" id="PF02721"/>
    </source>
</evidence>
<protein>
    <recommendedName>
        <fullName evidence="2">Replication protein A 70 kDa DNA-binding subunit B/D first OB fold domain-containing protein</fullName>
    </recommendedName>
</protein>
<feature type="compositionally biased region" description="Polar residues" evidence="1">
    <location>
        <begin position="451"/>
        <end position="466"/>
    </location>
</feature>
<dbReference type="Pfam" id="PF02721">
    <property type="entry name" value="DUF223"/>
    <property type="match status" value="1"/>
</dbReference>
<feature type="region of interest" description="Disordered" evidence="1">
    <location>
        <begin position="449"/>
        <end position="526"/>
    </location>
</feature>
<proteinExistence type="predicted"/>
<dbReference type="PANTHER" id="PTHR47165">
    <property type="entry name" value="OS03G0429900 PROTEIN"/>
    <property type="match status" value="1"/>
</dbReference>
<dbReference type="CDD" id="cd04481">
    <property type="entry name" value="RPA1_DBD_B_like"/>
    <property type="match status" value="1"/>
</dbReference>
<reference evidence="3" key="1">
    <citation type="submission" date="2020-01" db="EMBL/GenBank/DDBJ databases">
        <authorList>
            <person name="Mishra B."/>
        </authorList>
    </citation>
    <scope>NUCLEOTIDE SEQUENCE [LARGE SCALE GENOMIC DNA]</scope>
</reference>
<dbReference type="CDD" id="cd04480">
    <property type="entry name" value="RPA1_DBD_A_like"/>
    <property type="match status" value="1"/>
</dbReference>
<feature type="domain" description="Replication protein A 70 kDa DNA-binding subunit B/D first OB fold" evidence="2">
    <location>
        <begin position="7"/>
        <end position="109"/>
    </location>
</feature>
<feature type="compositionally biased region" description="Basic and acidic residues" evidence="1">
    <location>
        <begin position="512"/>
        <end position="526"/>
    </location>
</feature>
<dbReference type="SUPFAM" id="SSF50249">
    <property type="entry name" value="Nucleic acid-binding proteins"/>
    <property type="match status" value="3"/>
</dbReference>
<sequence length="526" mass="58636">MTIGCAFAKLADVRPFKTTWKVRVKVIHSWRQYSGMSGETMDLVLADEHGTKMHAGIKKKDIGRLSKLLVVGEWKVLENFQVSPATGLFRPTPSNWKIGLSMNTIVTTCSIKVDDMFLSLVPIQTILDGDLNHNFLIDVIGQVLDVSEIKTVPVLGREKRKLECVLRDINDQRINCCLWAGYADQLYEACSDMQVTNAFDASKLIINPICEEADAFRIGLPDDGAIVVIQEDDEEAEKQRIKEQEDAWLALEMKSVYDIQNATEVNTFIYKKFRISVKVTGIDTDWGWYYFGCGKCQFRVTKDLKKEGATKPRPKAPVWYCDRCKSNVKTVEAKFKLHLLVEDDSAKTKVMLLDSVAYGIVDKTASFLLNGSYDEIQDPELIPDDVKSLVGKSFEFLVGVEKEHIVYGNDTYKVHKVKKGLLILDTESGDGPFTAIDNGSTIASGEELSVVKSNSQSISDDGSTPSPKRDFESMHGVPAGSSTSKKHCPKQLPTEASRELVNPDGLISQHPEANKSEAKLHQLTEN</sequence>
<evidence type="ECO:0000313" key="3">
    <source>
        <dbReference type="EMBL" id="CAA7038910.1"/>
    </source>
</evidence>
<name>A0A6D2JNT6_9BRAS</name>
<keyword evidence="4" id="KW-1185">Reference proteome</keyword>
<dbReference type="AlphaFoldDB" id="A0A6D2JNT6"/>
<dbReference type="InterPro" id="IPR003871">
    <property type="entry name" value="RFA1B/D_OB_1st"/>
</dbReference>
<evidence type="ECO:0000256" key="1">
    <source>
        <dbReference type="SAM" id="MobiDB-lite"/>
    </source>
</evidence>
<dbReference type="CDD" id="cd04476">
    <property type="entry name" value="RPA1_DBD_C"/>
    <property type="match status" value="1"/>
</dbReference>
<gene>
    <name evidence="3" type="ORF">MERR_LOCUS26145</name>
</gene>